<accession>A0ABS3UD77</accession>
<reference evidence="1 2" key="1">
    <citation type="submission" date="2021-03" db="EMBL/GenBank/DDBJ databases">
        <title>Actinoplanes flavus sp. nov., a novel actinomycete isolated from Coconut Palm rhizosphere soil.</title>
        <authorList>
            <person name="Luo X."/>
        </authorList>
    </citation>
    <scope>NUCLEOTIDE SEQUENCE [LARGE SCALE GENOMIC DNA]</scope>
    <source>
        <strain evidence="1 2">NEAU-H7</strain>
    </source>
</reference>
<dbReference type="RefSeq" id="WP_208465947.1">
    <property type="nucleotide sequence ID" value="NZ_JAGFNS010000002.1"/>
</dbReference>
<dbReference type="Proteomes" id="UP000679690">
    <property type="component" value="Unassembled WGS sequence"/>
</dbReference>
<organism evidence="1 2">
    <name type="scientific">Actinoplanes flavus</name>
    <dbReference type="NCBI Taxonomy" id="2820290"/>
    <lineage>
        <taxon>Bacteria</taxon>
        <taxon>Bacillati</taxon>
        <taxon>Actinomycetota</taxon>
        <taxon>Actinomycetes</taxon>
        <taxon>Micromonosporales</taxon>
        <taxon>Micromonosporaceae</taxon>
        <taxon>Actinoplanes</taxon>
    </lineage>
</organism>
<gene>
    <name evidence="1" type="ORF">J5X75_04270</name>
</gene>
<keyword evidence="2" id="KW-1185">Reference proteome</keyword>
<evidence type="ECO:0000313" key="2">
    <source>
        <dbReference type="Proteomes" id="UP000679690"/>
    </source>
</evidence>
<name>A0ABS3UD77_9ACTN</name>
<evidence type="ECO:0000313" key="1">
    <source>
        <dbReference type="EMBL" id="MBO3736734.1"/>
    </source>
</evidence>
<proteinExistence type="predicted"/>
<sequence>MTTTFDLRSEYARMSAALALDPGTPKGLTVRTVIAVDGMQIGRWDLRPDETVPVKAATAGAQALSIQAQAVKGKCGTSSIGYGIAFDAAVLN</sequence>
<comment type="caution">
    <text evidence="1">The sequence shown here is derived from an EMBL/GenBank/DDBJ whole genome shotgun (WGS) entry which is preliminary data.</text>
</comment>
<protein>
    <submittedName>
        <fullName evidence="1">Uncharacterized protein</fullName>
    </submittedName>
</protein>
<dbReference type="EMBL" id="JAGFNS010000002">
    <property type="protein sequence ID" value="MBO3736734.1"/>
    <property type="molecule type" value="Genomic_DNA"/>
</dbReference>